<dbReference type="GO" id="GO:0016787">
    <property type="term" value="F:hydrolase activity"/>
    <property type="evidence" value="ECO:0007669"/>
    <property type="project" value="UniProtKB-KW"/>
</dbReference>
<dbReference type="InterPro" id="IPR039787">
    <property type="entry name" value="ENDOU"/>
</dbReference>
<evidence type="ECO:0000256" key="13">
    <source>
        <dbReference type="ARBA" id="ARBA00023136"/>
    </source>
</evidence>
<evidence type="ECO:0000259" key="20">
    <source>
        <dbReference type="PROSITE" id="PS51959"/>
    </source>
</evidence>
<dbReference type="InterPro" id="IPR037227">
    <property type="entry name" value="EndoU-like"/>
</dbReference>
<dbReference type="GO" id="GO:0003723">
    <property type="term" value="F:RNA binding"/>
    <property type="evidence" value="ECO:0007669"/>
    <property type="project" value="UniProtKB-UniRule"/>
</dbReference>
<dbReference type="GO" id="GO:0004521">
    <property type="term" value="F:RNA endonuclease activity"/>
    <property type="evidence" value="ECO:0007669"/>
    <property type="project" value="UniProtKB-UniRule"/>
</dbReference>
<evidence type="ECO:0000256" key="4">
    <source>
        <dbReference type="ARBA" id="ARBA00011245"/>
    </source>
</evidence>
<dbReference type="SMART" id="SM01117">
    <property type="entry name" value="Cyt-b5"/>
    <property type="match status" value="1"/>
</dbReference>
<dbReference type="PANTHER" id="PTHR12439">
    <property type="entry name" value="PLACENTAL PROTEIN 11-RELATED"/>
    <property type="match status" value="1"/>
</dbReference>
<keyword evidence="12 17" id="KW-0408">Iron</keyword>
<evidence type="ECO:0000256" key="5">
    <source>
        <dbReference type="ARBA" id="ARBA00022617"/>
    </source>
</evidence>
<dbReference type="PANTHER" id="PTHR12439:SF11">
    <property type="entry name" value="URIDYLATE-SPECIFIC ENDORIBONUCLEASE"/>
    <property type="match status" value="1"/>
</dbReference>
<protein>
    <submittedName>
        <fullName evidence="22">Endoribonuclease</fullName>
    </submittedName>
</protein>
<dbReference type="GO" id="GO:0016020">
    <property type="term" value="C:membrane"/>
    <property type="evidence" value="ECO:0007669"/>
    <property type="project" value="UniProtKB-SubCell"/>
</dbReference>
<keyword evidence="11 18" id="KW-0694">RNA-binding</keyword>
<dbReference type="AlphaFoldDB" id="A0A914WLP4"/>
<dbReference type="GO" id="GO:0016829">
    <property type="term" value="F:lyase activity"/>
    <property type="evidence" value="ECO:0007669"/>
    <property type="project" value="UniProtKB-KW"/>
</dbReference>
<comment type="similarity">
    <text evidence="3 18">Belongs to the ENDOU family.</text>
</comment>
<evidence type="ECO:0000256" key="6">
    <source>
        <dbReference type="ARBA" id="ARBA00022692"/>
    </source>
</evidence>
<sequence length="374" mass="42585">MLRLTVCAVLMTVTWAATSERVPDFAVSDAELQTLVGTLREQDANRARPNQIGLDYQGHTTTQNDADNARNSLFQHVDTSVLRKPTYEKFIALTDNYDKYTGNAEDETNAEKNEITSFLDAVLESTIWRKLYEFLHDKNHPYASDTATFRKWIAQLWFVRYSRAKGRLDTSGFEHIFMGEIKNNEISGMHNWVRFYLLEKDSSQRFDYKGFLVQRFNVMAAVKFSWGSEYKRSGSFLIGTSPEFDMALYTLCFLSRRGRSTCNIEINGCPMAITSHDLIQQGKLSKPTVKMADQAELPKITREELEKHCTADSLWIVFGGKVYDVTKFLEDHPGGNDILMEHGGKDATEDFEDVGHSSDARVLRDGYLVGILAD</sequence>
<dbReference type="FunFam" id="3.10.120.10:FF:000002">
    <property type="entry name" value="Cytochrome b5 type B"/>
    <property type="match status" value="1"/>
</dbReference>
<evidence type="ECO:0000313" key="21">
    <source>
        <dbReference type="Proteomes" id="UP000887566"/>
    </source>
</evidence>
<dbReference type="SUPFAM" id="SSF55856">
    <property type="entry name" value="Cytochrome b5-like heme/steroid binding domain"/>
    <property type="match status" value="1"/>
</dbReference>
<feature type="domain" description="EndoU" evidence="20">
    <location>
        <begin position="28"/>
        <end position="293"/>
    </location>
</feature>
<name>A0A914WLP4_9BILA</name>
<evidence type="ECO:0000256" key="2">
    <source>
        <dbReference type="ARBA" id="ARBA00004370"/>
    </source>
</evidence>
<dbReference type="PROSITE" id="PS00191">
    <property type="entry name" value="CYTOCHROME_B5_1"/>
    <property type="match status" value="1"/>
</dbReference>
<evidence type="ECO:0000256" key="9">
    <source>
        <dbReference type="ARBA" id="ARBA00022759"/>
    </source>
</evidence>
<evidence type="ECO:0000256" key="16">
    <source>
        <dbReference type="ARBA" id="ARBA00038168"/>
    </source>
</evidence>
<evidence type="ECO:0000256" key="17">
    <source>
        <dbReference type="RuleBase" id="RU362121"/>
    </source>
</evidence>
<dbReference type="Pfam" id="PF00173">
    <property type="entry name" value="Cyt-b5"/>
    <property type="match status" value="1"/>
</dbReference>
<evidence type="ECO:0000256" key="11">
    <source>
        <dbReference type="ARBA" id="ARBA00022884"/>
    </source>
</evidence>
<dbReference type="GO" id="GO:0020037">
    <property type="term" value="F:heme binding"/>
    <property type="evidence" value="ECO:0007669"/>
    <property type="project" value="UniProtKB-UniRule"/>
</dbReference>
<keyword evidence="14 18" id="KW-0464">Manganese</keyword>
<keyword evidence="7 18" id="KW-0540">Nuclease</keyword>
<accession>A0A914WLP4</accession>
<keyword evidence="8 17" id="KW-0479">Metal-binding</keyword>
<dbReference type="WBParaSite" id="PSAMB.scaffold4661size13925.g24868.t1">
    <property type="protein sequence ID" value="PSAMB.scaffold4661size13925.g24868.t1"/>
    <property type="gene ID" value="PSAMB.scaffold4661size13925.g24868"/>
</dbReference>
<dbReference type="InterPro" id="IPR018506">
    <property type="entry name" value="Cyt_B5_heme-BS"/>
</dbReference>
<feature type="domain" description="Cytochrome b5 heme-binding" evidence="19">
    <location>
        <begin position="297"/>
        <end position="373"/>
    </location>
</feature>
<dbReference type="PROSITE" id="PS50255">
    <property type="entry name" value="CYTOCHROME_B5_2"/>
    <property type="match status" value="1"/>
</dbReference>
<comment type="similarity">
    <text evidence="16 17">Belongs to the cytochrome b5 family.</text>
</comment>
<evidence type="ECO:0000256" key="15">
    <source>
        <dbReference type="ARBA" id="ARBA00023239"/>
    </source>
</evidence>
<dbReference type="Pfam" id="PF09412">
    <property type="entry name" value="XendoU"/>
    <property type="match status" value="1"/>
</dbReference>
<keyword evidence="9 18" id="KW-0255">Endonuclease</keyword>
<evidence type="ECO:0000256" key="18">
    <source>
        <dbReference type="RuleBase" id="RU367085"/>
    </source>
</evidence>
<evidence type="ECO:0000256" key="7">
    <source>
        <dbReference type="ARBA" id="ARBA00022722"/>
    </source>
</evidence>
<comment type="subcellular location">
    <subcellularLocation>
        <location evidence="2">Membrane</location>
    </subcellularLocation>
</comment>
<dbReference type="InterPro" id="IPR036400">
    <property type="entry name" value="Cyt_B5-like_heme/steroid_sf"/>
</dbReference>
<organism evidence="21 22">
    <name type="scientific">Plectus sambesii</name>
    <dbReference type="NCBI Taxonomy" id="2011161"/>
    <lineage>
        <taxon>Eukaryota</taxon>
        <taxon>Metazoa</taxon>
        <taxon>Ecdysozoa</taxon>
        <taxon>Nematoda</taxon>
        <taxon>Chromadorea</taxon>
        <taxon>Plectida</taxon>
        <taxon>Plectina</taxon>
        <taxon>Plectoidea</taxon>
        <taxon>Plectidae</taxon>
        <taxon>Plectus</taxon>
    </lineage>
</organism>
<dbReference type="InterPro" id="IPR001199">
    <property type="entry name" value="Cyt_B5-like_heme/steroid-bd"/>
</dbReference>
<evidence type="ECO:0000259" key="19">
    <source>
        <dbReference type="PROSITE" id="PS50255"/>
    </source>
</evidence>
<evidence type="ECO:0000256" key="1">
    <source>
        <dbReference type="ARBA" id="ARBA00001936"/>
    </source>
</evidence>
<reference evidence="22" key="1">
    <citation type="submission" date="2022-11" db="UniProtKB">
        <authorList>
            <consortium name="WormBaseParasite"/>
        </authorList>
    </citation>
    <scope>IDENTIFICATION</scope>
</reference>
<dbReference type="Gene3D" id="3.10.120.10">
    <property type="entry name" value="Cytochrome b5-like heme/steroid binding domain"/>
    <property type="match status" value="1"/>
</dbReference>
<comment type="cofactor">
    <cofactor evidence="1 18">
        <name>Mn(2+)</name>
        <dbReference type="ChEBI" id="CHEBI:29035"/>
    </cofactor>
</comment>
<keyword evidence="15" id="KW-0456">Lyase</keyword>
<dbReference type="GO" id="GO:0046872">
    <property type="term" value="F:metal ion binding"/>
    <property type="evidence" value="ECO:0007669"/>
    <property type="project" value="UniProtKB-UniRule"/>
</dbReference>
<dbReference type="SUPFAM" id="SSF142877">
    <property type="entry name" value="EndoU-like"/>
    <property type="match status" value="1"/>
</dbReference>
<evidence type="ECO:0000256" key="3">
    <source>
        <dbReference type="ARBA" id="ARBA00010168"/>
    </source>
</evidence>
<dbReference type="InterPro" id="IPR018998">
    <property type="entry name" value="EndoU_C"/>
</dbReference>
<feature type="chain" id="PRO_5038166549" evidence="18">
    <location>
        <begin position="17"/>
        <end position="374"/>
    </location>
</feature>
<feature type="signal peptide" evidence="18">
    <location>
        <begin position="1"/>
        <end position="16"/>
    </location>
</feature>
<evidence type="ECO:0000256" key="8">
    <source>
        <dbReference type="ARBA" id="ARBA00022723"/>
    </source>
</evidence>
<evidence type="ECO:0000256" key="12">
    <source>
        <dbReference type="ARBA" id="ARBA00023004"/>
    </source>
</evidence>
<evidence type="ECO:0000256" key="14">
    <source>
        <dbReference type="ARBA" id="ARBA00023211"/>
    </source>
</evidence>
<keyword evidence="10 18" id="KW-0378">Hydrolase</keyword>
<keyword evidence="13" id="KW-0472">Membrane</keyword>
<evidence type="ECO:0000256" key="10">
    <source>
        <dbReference type="ARBA" id="ARBA00022801"/>
    </source>
</evidence>
<dbReference type="PRINTS" id="PR00363">
    <property type="entry name" value="CYTOCHROMEB5"/>
</dbReference>
<comment type="subunit">
    <text evidence="4 18">Monomer.</text>
</comment>
<evidence type="ECO:0000313" key="22">
    <source>
        <dbReference type="WBParaSite" id="PSAMB.scaffold4661size13925.g24868.t1"/>
    </source>
</evidence>
<keyword evidence="18" id="KW-0732">Signal</keyword>
<proteinExistence type="inferred from homology"/>
<keyword evidence="6" id="KW-0812">Transmembrane</keyword>
<keyword evidence="21" id="KW-1185">Reference proteome</keyword>
<dbReference type="CDD" id="cd21159">
    <property type="entry name" value="XendoU"/>
    <property type="match status" value="1"/>
</dbReference>
<keyword evidence="5 17" id="KW-0349">Heme</keyword>
<dbReference type="PROSITE" id="PS51959">
    <property type="entry name" value="ENDOU"/>
    <property type="match status" value="1"/>
</dbReference>
<dbReference type="Proteomes" id="UP000887566">
    <property type="component" value="Unplaced"/>
</dbReference>